<reference evidence="7" key="1">
    <citation type="submission" date="2014-07" db="EMBL/GenBank/DDBJ databases">
        <authorList>
            <person name="Urmite Genomes Urmite Genomes"/>
        </authorList>
    </citation>
    <scope>NUCLEOTIDE SEQUENCE</scope>
    <source>
        <strain evidence="7">11W110_air</strain>
    </source>
</reference>
<dbReference type="GO" id="GO:0005737">
    <property type="term" value="C:cytoplasm"/>
    <property type="evidence" value="ECO:0007669"/>
    <property type="project" value="UniProtKB-ARBA"/>
</dbReference>
<keyword evidence="2" id="KW-0479">Metal-binding</keyword>
<dbReference type="Pfam" id="PF09360">
    <property type="entry name" value="zf-CDGSH"/>
    <property type="match status" value="1"/>
</dbReference>
<feature type="compositionally biased region" description="Polar residues" evidence="5">
    <location>
        <begin position="70"/>
        <end position="84"/>
    </location>
</feature>
<evidence type="ECO:0000256" key="5">
    <source>
        <dbReference type="SAM" id="MobiDB-lite"/>
    </source>
</evidence>
<accession>A0A078MNW6</accession>
<feature type="region of interest" description="Disordered" evidence="5">
    <location>
        <begin position="70"/>
        <end position="97"/>
    </location>
</feature>
<dbReference type="GO" id="GO:0046872">
    <property type="term" value="F:metal ion binding"/>
    <property type="evidence" value="ECO:0007669"/>
    <property type="project" value="UniProtKB-KW"/>
</dbReference>
<name>A0A078MNW6_9MICC</name>
<feature type="domain" description="Iron-binding zinc finger CDGSH type" evidence="6">
    <location>
        <begin position="31"/>
        <end position="69"/>
    </location>
</feature>
<dbReference type="AlphaFoldDB" id="A0A078MNW6"/>
<dbReference type="Gene3D" id="3.40.5.90">
    <property type="entry name" value="CDGSH iron-sulfur domain, mitoNEET-type"/>
    <property type="match status" value="1"/>
</dbReference>
<protein>
    <submittedName>
        <fullName evidence="7">Iron-binding zinc finger CDGSH type</fullName>
    </submittedName>
</protein>
<evidence type="ECO:0000256" key="4">
    <source>
        <dbReference type="ARBA" id="ARBA00023014"/>
    </source>
</evidence>
<proteinExistence type="predicted"/>
<dbReference type="PATRIC" id="fig|1461584.3.peg.383"/>
<keyword evidence="4" id="KW-0411">Iron-sulfur</keyword>
<dbReference type="InterPro" id="IPR018967">
    <property type="entry name" value="FeS-contain_CDGSH-typ"/>
</dbReference>
<evidence type="ECO:0000313" key="7">
    <source>
        <dbReference type="EMBL" id="CEA07082.1"/>
    </source>
</evidence>
<dbReference type="InterPro" id="IPR042216">
    <property type="entry name" value="MitoNEET_CISD"/>
</dbReference>
<organism evidence="7">
    <name type="scientific">Arthrobacter saudimassiliensis</name>
    <dbReference type="NCBI Taxonomy" id="1461584"/>
    <lineage>
        <taxon>Bacteria</taxon>
        <taxon>Bacillati</taxon>
        <taxon>Actinomycetota</taxon>
        <taxon>Actinomycetes</taxon>
        <taxon>Micrococcales</taxon>
        <taxon>Micrococcaceae</taxon>
        <taxon>Arthrobacter</taxon>
    </lineage>
</organism>
<evidence type="ECO:0000256" key="2">
    <source>
        <dbReference type="ARBA" id="ARBA00022723"/>
    </source>
</evidence>
<evidence type="ECO:0000259" key="6">
    <source>
        <dbReference type="SMART" id="SM00704"/>
    </source>
</evidence>
<gene>
    <name evidence="7" type="ORF">BN1051_00394</name>
</gene>
<evidence type="ECO:0000256" key="1">
    <source>
        <dbReference type="ARBA" id="ARBA00022714"/>
    </source>
</evidence>
<keyword evidence="1" id="KW-0001">2Fe-2S</keyword>
<dbReference type="SMART" id="SM00704">
    <property type="entry name" value="ZnF_CDGSH"/>
    <property type="match status" value="1"/>
</dbReference>
<evidence type="ECO:0000256" key="3">
    <source>
        <dbReference type="ARBA" id="ARBA00023004"/>
    </source>
</evidence>
<dbReference type="GO" id="GO:0051537">
    <property type="term" value="F:2 iron, 2 sulfur cluster binding"/>
    <property type="evidence" value="ECO:0007669"/>
    <property type="project" value="UniProtKB-KW"/>
</dbReference>
<sequence length="97" mass="10149">MSRDDQADGAAASIVAYPNGPLLVRGNFEIVTPEGEPVPRDRETVALCRCGGSAIKPFCDGRHKLLNFETESSAKAPTSRTRSAGTGCADTPADLEG</sequence>
<dbReference type="EMBL" id="LN483070">
    <property type="protein sequence ID" value="CEA07082.1"/>
    <property type="molecule type" value="Genomic_DNA"/>
</dbReference>
<keyword evidence="3" id="KW-0408">Iron</keyword>